<sequence length="128" mass="14555">MKVLEVNLPESSRKFITCIRKYMLFYLKLMEETVDISTPDHAYTSIWANKRLSLCLEDLVPVALGRYIKALTSSMRQTNNGSGAANGSLDHLLENMFSLFLEHVTIWSDICNFPEIKGPELVKSNFHG</sequence>
<protein>
    <submittedName>
        <fullName evidence="3">Uncharacterized protein</fullName>
    </submittedName>
</protein>
<proteinExistence type="predicted"/>
<keyword evidence="2" id="KW-0539">Nucleus</keyword>
<comment type="caution">
    <text evidence="3">The sequence shown here is derived from an EMBL/GenBank/DDBJ whole genome shotgun (WGS) entry which is preliminary data.</text>
</comment>
<gene>
    <name evidence="3" type="ORF">ILEXP_LOCUS50071</name>
</gene>
<name>A0ABC8UGK9_9AQUA</name>
<evidence type="ECO:0000313" key="3">
    <source>
        <dbReference type="EMBL" id="CAK9180113.1"/>
    </source>
</evidence>
<dbReference type="InterPro" id="IPR033053">
    <property type="entry name" value="Hir3/CABIN1"/>
</dbReference>
<dbReference type="GO" id="GO:0005634">
    <property type="term" value="C:nucleus"/>
    <property type="evidence" value="ECO:0007669"/>
    <property type="project" value="UniProtKB-SubCell"/>
</dbReference>
<dbReference type="AlphaFoldDB" id="A0ABC8UGK9"/>
<keyword evidence="4" id="KW-1185">Reference proteome</keyword>
<evidence type="ECO:0000256" key="2">
    <source>
        <dbReference type="ARBA" id="ARBA00023242"/>
    </source>
</evidence>
<dbReference type="Proteomes" id="UP001642360">
    <property type="component" value="Unassembled WGS sequence"/>
</dbReference>
<comment type="subcellular location">
    <subcellularLocation>
        <location evidence="1">Nucleus</location>
    </subcellularLocation>
</comment>
<dbReference type="PANTHER" id="PTHR15502:SF7">
    <property type="entry name" value="CALCINEURIN-BINDING PROTEIN CABIN-1"/>
    <property type="match status" value="1"/>
</dbReference>
<evidence type="ECO:0000256" key="1">
    <source>
        <dbReference type="ARBA" id="ARBA00004123"/>
    </source>
</evidence>
<organism evidence="3 4">
    <name type="scientific">Ilex paraguariensis</name>
    <name type="common">yerba mate</name>
    <dbReference type="NCBI Taxonomy" id="185542"/>
    <lineage>
        <taxon>Eukaryota</taxon>
        <taxon>Viridiplantae</taxon>
        <taxon>Streptophyta</taxon>
        <taxon>Embryophyta</taxon>
        <taxon>Tracheophyta</taxon>
        <taxon>Spermatophyta</taxon>
        <taxon>Magnoliopsida</taxon>
        <taxon>eudicotyledons</taxon>
        <taxon>Gunneridae</taxon>
        <taxon>Pentapetalae</taxon>
        <taxon>asterids</taxon>
        <taxon>campanulids</taxon>
        <taxon>Aquifoliales</taxon>
        <taxon>Aquifoliaceae</taxon>
        <taxon>Ilex</taxon>
    </lineage>
</organism>
<reference evidence="3 4" key="1">
    <citation type="submission" date="2024-02" db="EMBL/GenBank/DDBJ databases">
        <authorList>
            <person name="Vignale AGUSTIN F."/>
            <person name="Sosa J E."/>
            <person name="Modenutti C."/>
        </authorList>
    </citation>
    <scope>NUCLEOTIDE SEQUENCE [LARGE SCALE GENOMIC DNA]</scope>
</reference>
<accession>A0ABC8UGK9</accession>
<dbReference type="EMBL" id="CAUOFW020007647">
    <property type="protein sequence ID" value="CAK9180113.1"/>
    <property type="molecule type" value="Genomic_DNA"/>
</dbReference>
<evidence type="ECO:0000313" key="4">
    <source>
        <dbReference type="Proteomes" id="UP001642360"/>
    </source>
</evidence>
<dbReference type="PANTHER" id="PTHR15502">
    <property type="entry name" value="CALCINEURIN-BINDING PROTEIN CABIN 1-RELATED"/>
    <property type="match status" value="1"/>
</dbReference>